<dbReference type="Proteomes" id="UP000184139">
    <property type="component" value="Unassembled WGS sequence"/>
</dbReference>
<sequence length="130" mass="14375">MHFVQCSGQSNGQLSGAALRTTIDHGSLEHPDGIASRTTRETTITDWLGHDVMTERFVKTETGFERIDWTYHSYNTKGRLIETLHANHTRTETGWGCCGKADSTDASGITSRYGYDDLGRNTSVFNEATG</sequence>
<reference evidence="1 2" key="1">
    <citation type="submission" date="2016-11" db="EMBL/GenBank/DDBJ databases">
        <authorList>
            <person name="Jaros S."/>
            <person name="Januszkiewicz K."/>
            <person name="Wedrychowicz H."/>
        </authorList>
    </citation>
    <scope>NUCLEOTIDE SEQUENCE [LARGE SCALE GENOMIC DNA]</scope>
    <source>
        <strain evidence="1 2">DSM 9705</strain>
    </source>
</reference>
<accession>A0A1M5YUQ4</accession>
<dbReference type="AlphaFoldDB" id="A0A1M5YUQ4"/>
<protein>
    <submittedName>
        <fullName evidence="1">YD repeat-containing protein</fullName>
    </submittedName>
</protein>
<dbReference type="InterPro" id="IPR006530">
    <property type="entry name" value="YD"/>
</dbReference>
<dbReference type="RefSeq" id="WP_143166138.1">
    <property type="nucleotide sequence ID" value="NZ_FQXS01000067.1"/>
</dbReference>
<evidence type="ECO:0000313" key="2">
    <source>
        <dbReference type="Proteomes" id="UP000184139"/>
    </source>
</evidence>
<evidence type="ECO:0000313" key="1">
    <source>
        <dbReference type="EMBL" id="SHI15771.1"/>
    </source>
</evidence>
<name>A0A1M5YUQ4_9BACT</name>
<gene>
    <name evidence="1" type="ORF">SAMN02745124_04475</name>
</gene>
<dbReference type="NCBIfam" id="TIGR01643">
    <property type="entry name" value="YD_repeat_2x"/>
    <property type="match status" value="1"/>
</dbReference>
<feature type="non-terminal residue" evidence="1">
    <location>
        <position position="130"/>
    </location>
</feature>
<proteinExistence type="predicted"/>
<keyword evidence="2" id="KW-1185">Reference proteome</keyword>
<dbReference type="EMBL" id="FQXS01000067">
    <property type="protein sequence ID" value="SHI15771.1"/>
    <property type="molecule type" value="Genomic_DNA"/>
</dbReference>
<dbReference type="STRING" id="1121409.SAMN02745124_04475"/>
<organism evidence="1 2">
    <name type="scientific">Desulfofustis glycolicus DSM 9705</name>
    <dbReference type="NCBI Taxonomy" id="1121409"/>
    <lineage>
        <taxon>Bacteria</taxon>
        <taxon>Pseudomonadati</taxon>
        <taxon>Thermodesulfobacteriota</taxon>
        <taxon>Desulfobulbia</taxon>
        <taxon>Desulfobulbales</taxon>
        <taxon>Desulfocapsaceae</taxon>
        <taxon>Desulfofustis</taxon>
    </lineage>
</organism>